<dbReference type="Pfam" id="PF13242">
    <property type="entry name" value="Hydrolase_like"/>
    <property type="match status" value="1"/>
</dbReference>
<comment type="caution">
    <text evidence="2">The sequence shown here is derived from an EMBL/GenBank/DDBJ whole genome shotgun (WGS) entry which is preliminary data.</text>
</comment>
<dbReference type="SUPFAM" id="SSF56784">
    <property type="entry name" value="HAD-like"/>
    <property type="match status" value="1"/>
</dbReference>
<dbReference type="InterPro" id="IPR006357">
    <property type="entry name" value="HAD-SF_hydro_IIA"/>
</dbReference>
<dbReference type="EMBL" id="JANBQB010000069">
    <property type="protein sequence ID" value="KAJ1983120.1"/>
    <property type="molecule type" value="Genomic_DNA"/>
</dbReference>
<dbReference type="NCBIfam" id="TIGR01460">
    <property type="entry name" value="HAD-SF-IIA"/>
    <property type="match status" value="1"/>
</dbReference>
<dbReference type="AlphaFoldDB" id="A0A9W8EEH0"/>
<dbReference type="GO" id="GO:0016791">
    <property type="term" value="F:phosphatase activity"/>
    <property type="evidence" value="ECO:0007669"/>
    <property type="project" value="TreeGrafter"/>
</dbReference>
<organism evidence="2 3">
    <name type="scientific">Dimargaris verticillata</name>
    <dbReference type="NCBI Taxonomy" id="2761393"/>
    <lineage>
        <taxon>Eukaryota</taxon>
        <taxon>Fungi</taxon>
        <taxon>Fungi incertae sedis</taxon>
        <taxon>Zoopagomycota</taxon>
        <taxon>Kickxellomycotina</taxon>
        <taxon>Dimargaritomycetes</taxon>
        <taxon>Dimargaritales</taxon>
        <taxon>Dimargaritaceae</taxon>
        <taxon>Dimargaris</taxon>
    </lineage>
</organism>
<sequence length="294" mass="32463">MPLTPEERQARLENIRSKRGFICDMDGVLYHGDQMLPGAIEFIGWLKRQGKRFLFLTNNSAPTPKELREKLLRLGVDIDESNFYTSGIATAKFLKSQKPQGSCYVIGEPGLTHTLYEHGFTMNDKNPDFVVIGEGTSFNFEKIAKAVQLVINGAKLIGTNPDSNSPHHGGTTLPATGAFLSAIEMASGRQAFTCGKPSSLMMRYAQTILQTSREDTCVVGDRMDTDVLGGIYAQIEPILVLSGVTKNERELDIFAYQPYLVLNGVCNITEAKPSDDNSNGHRPLPQHKKQRAKL</sequence>
<evidence type="ECO:0000313" key="3">
    <source>
        <dbReference type="Proteomes" id="UP001151582"/>
    </source>
</evidence>
<keyword evidence="3" id="KW-1185">Reference proteome</keyword>
<feature type="compositionally biased region" description="Basic residues" evidence="1">
    <location>
        <begin position="284"/>
        <end position="294"/>
    </location>
</feature>
<dbReference type="Gene3D" id="3.40.50.1000">
    <property type="entry name" value="HAD superfamily/HAD-like"/>
    <property type="match status" value="2"/>
</dbReference>
<feature type="region of interest" description="Disordered" evidence="1">
    <location>
        <begin position="271"/>
        <end position="294"/>
    </location>
</feature>
<dbReference type="PANTHER" id="PTHR19288">
    <property type="entry name" value="4-NITROPHENYLPHOSPHATASE-RELATED"/>
    <property type="match status" value="1"/>
</dbReference>
<dbReference type="CDD" id="cd07530">
    <property type="entry name" value="HAD_Pase_UmpH-like"/>
    <property type="match status" value="1"/>
</dbReference>
<dbReference type="InterPro" id="IPR023214">
    <property type="entry name" value="HAD_sf"/>
</dbReference>
<evidence type="ECO:0008006" key="4">
    <source>
        <dbReference type="Google" id="ProtNLM"/>
    </source>
</evidence>
<accession>A0A9W8EEH0</accession>
<evidence type="ECO:0000256" key="1">
    <source>
        <dbReference type="SAM" id="MobiDB-lite"/>
    </source>
</evidence>
<gene>
    <name evidence="2" type="ORF">H4R34_001469</name>
</gene>
<protein>
    <recommendedName>
        <fullName evidence="4">4-nitrophenylphosphatase</fullName>
    </recommendedName>
</protein>
<dbReference type="PANTHER" id="PTHR19288:SF46">
    <property type="entry name" value="HALOACID DEHALOGENASE-LIKE HYDROLASE DOMAIN-CONTAINING PROTEIN 2"/>
    <property type="match status" value="1"/>
</dbReference>
<dbReference type="Proteomes" id="UP001151582">
    <property type="component" value="Unassembled WGS sequence"/>
</dbReference>
<dbReference type="Pfam" id="PF13344">
    <property type="entry name" value="Hydrolase_6"/>
    <property type="match status" value="1"/>
</dbReference>
<dbReference type="GO" id="GO:0005737">
    <property type="term" value="C:cytoplasm"/>
    <property type="evidence" value="ECO:0007669"/>
    <property type="project" value="TreeGrafter"/>
</dbReference>
<proteinExistence type="predicted"/>
<dbReference type="InterPro" id="IPR036412">
    <property type="entry name" value="HAD-like_sf"/>
</dbReference>
<evidence type="ECO:0000313" key="2">
    <source>
        <dbReference type="EMBL" id="KAJ1983120.1"/>
    </source>
</evidence>
<dbReference type="OrthoDB" id="10251048at2759"/>
<name>A0A9W8EEH0_9FUNG</name>
<reference evidence="2" key="1">
    <citation type="submission" date="2022-07" db="EMBL/GenBank/DDBJ databases">
        <title>Phylogenomic reconstructions and comparative analyses of Kickxellomycotina fungi.</title>
        <authorList>
            <person name="Reynolds N.K."/>
            <person name="Stajich J.E."/>
            <person name="Barry K."/>
            <person name="Grigoriev I.V."/>
            <person name="Crous P."/>
            <person name="Smith M.E."/>
        </authorList>
    </citation>
    <scope>NUCLEOTIDE SEQUENCE</scope>
    <source>
        <strain evidence="2">RSA 567</strain>
    </source>
</reference>